<organism evidence="1 2">
    <name type="scientific">Mycolicibacterium hippocampi</name>
    <dbReference type="NCBI Taxonomy" id="659824"/>
    <lineage>
        <taxon>Bacteria</taxon>
        <taxon>Bacillati</taxon>
        <taxon>Actinomycetota</taxon>
        <taxon>Actinomycetes</taxon>
        <taxon>Mycobacteriales</taxon>
        <taxon>Mycobacteriaceae</taxon>
        <taxon>Mycolicibacterium</taxon>
    </lineage>
</organism>
<evidence type="ECO:0000313" key="1">
    <source>
        <dbReference type="EMBL" id="GFH02188.1"/>
    </source>
</evidence>
<evidence type="ECO:0008006" key="3">
    <source>
        <dbReference type="Google" id="ProtNLM"/>
    </source>
</evidence>
<keyword evidence="2" id="KW-1185">Reference proteome</keyword>
<sequence length="42" mass="4317">MHPMVRIGEPAEVASAIVFLASDDASFITGAVLPVDGGYLAQ</sequence>
<dbReference type="SUPFAM" id="SSF51735">
    <property type="entry name" value="NAD(P)-binding Rossmann-fold domains"/>
    <property type="match status" value="1"/>
</dbReference>
<protein>
    <recommendedName>
        <fullName evidence="3">Short-chain dehydrogenase</fullName>
    </recommendedName>
</protein>
<name>A0A7I9ZNG5_9MYCO</name>
<evidence type="ECO:0000313" key="2">
    <source>
        <dbReference type="Proteomes" id="UP000465304"/>
    </source>
</evidence>
<dbReference type="InterPro" id="IPR002347">
    <property type="entry name" value="SDR_fam"/>
</dbReference>
<dbReference type="AlphaFoldDB" id="A0A7I9ZNG5"/>
<dbReference type="Proteomes" id="UP000465304">
    <property type="component" value="Unassembled WGS sequence"/>
</dbReference>
<gene>
    <name evidence="1" type="ORF">MHIP_26710</name>
</gene>
<dbReference type="Pfam" id="PF13561">
    <property type="entry name" value="adh_short_C2"/>
    <property type="match status" value="1"/>
</dbReference>
<dbReference type="PANTHER" id="PTHR43975">
    <property type="entry name" value="ZGC:101858"/>
    <property type="match status" value="1"/>
</dbReference>
<comment type="caution">
    <text evidence="1">The sequence shown here is derived from an EMBL/GenBank/DDBJ whole genome shotgun (WGS) entry which is preliminary data.</text>
</comment>
<reference evidence="1 2" key="1">
    <citation type="journal article" date="2019" name="Emerg. Microbes Infect.">
        <title>Comprehensive subspecies identification of 175 nontuberculous mycobacteria species based on 7547 genomic profiles.</title>
        <authorList>
            <person name="Matsumoto Y."/>
            <person name="Kinjo T."/>
            <person name="Motooka D."/>
            <person name="Nabeya D."/>
            <person name="Jung N."/>
            <person name="Uechi K."/>
            <person name="Horii T."/>
            <person name="Iida T."/>
            <person name="Fujita J."/>
            <person name="Nakamura S."/>
        </authorList>
    </citation>
    <scope>NUCLEOTIDE SEQUENCE [LARGE SCALE GENOMIC DNA]</scope>
    <source>
        <strain evidence="1 2">JCM 30996</strain>
    </source>
</reference>
<dbReference type="PANTHER" id="PTHR43975:SF2">
    <property type="entry name" value="EG:BACR7A4.14 PROTEIN-RELATED"/>
    <property type="match status" value="1"/>
</dbReference>
<dbReference type="InterPro" id="IPR036291">
    <property type="entry name" value="NAD(P)-bd_dom_sf"/>
</dbReference>
<dbReference type="Gene3D" id="3.40.50.720">
    <property type="entry name" value="NAD(P)-binding Rossmann-like Domain"/>
    <property type="match status" value="1"/>
</dbReference>
<accession>A0A7I9ZNG5</accession>
<proteinExistence type="predicted"/>
<dbReference type="EMBL" id="BLLB01000002">
    <property type="protein sequence ID" value="GFH02188.1"/>
    <property type="molecule type" value="Genomic_DNA"/>
</dbReference>